<accession>A0A495ISX5</accession>
<evidence type="ECO:0000256" key="4">
    <source>
        <dbReference type="ARBA" id="ARBA00023157"/>
    </source>
</evidence>
<protein>
    <submittedName>
        <fullName evidence="7">Cutinase</fullName>
    </submittedName>
</protein>
<evidence type="ECO:0000313" key="7">
    <source>
        <dbReference type="EMBL" id="RKR79885.1"/>
    </source>
</evidence>
<proteinExistence type="inferred from homology"/>
<dbReference type="PANTHER" id="PTHR33630">
    <property type="entry name" value="CUTINASE RV1984C-RELATED-RELATED"/>
    <property type="match status" value="1"/>
</dbReference>
<dbReference type="Pfam" id="PF01083">
    <property type="entry name" value="Cutinase"/>
    <property type="match status" value="1"/>
</dbReference>
<dbReference type="Gene3D" id="3.40.50.1820">
    <property type="entry name" value="alpha/beta hydrolase"/>
    <property type="match status" value="1"/>
</dbReference>
<sequence length="737" mass="73794">MRPLVAGLATLSVTLTVVATVPATASAAQPSSCTPYMAYLVPGTWETTATADPSKPAGLLGKVGAELEESYGSQITVIYPNYSASAFDKGQTYASSEADGVQRLRGLLEQCPESQNVLGGYSQGADVAGDVAWQIGNGQGPVDPDKIDAVGLVADPKQGNAPVAGPAPTGKGIAGTRPGGFGTLADKVRQVCAPGDLYCSTNSSEHSFIAGLGQMLGSSGNGETAPTTTTVADTTTSTTPTTGSAVTSPADAQALTSDYSRTDVPGTVGAATALNDQIAELQGQPAPASGGQASQIASLASLAGQLLETFTAVADTQQWVQTTPGADKYLSNAKPGTPAAQANSLLSTFNAMDVPAILSTTSSIASSLSQALGSSPTVPLAGTTTTSSTTPTTASSGAGSTTTPSAASPTSERGEAGGAAAVPTGEAVSVSPTVPTGAGEGSAPAWQGTDALPTPQTGGAAPDYAALGASTAQLVAQVAPLNSADKTALTSAATVLGGLKPEVLIGQGLNVVTAVTSTDYRGIVAGLQRLPQQIFTGDIPGAHKTAGDLNNMLSPWVTMAAQIDFKTAAKLVALIPDPSGTTQIASVVLGLLGNLDIVRLARNVGQLQEVAWQVLESHNLMALTQLLPIGLDLASVALGVLEPGAKMSPELLGAGATPEQQALATHSQGQDMAGMFGSLTQLVSSQGAQDLSKLVGEGLTAATFYASNAHGQYDKLIIDGKTALDWLYDFFREALGG</sequence>
<dbReference type="GO" id="GO:0052689">
    <property type="term" value="F:carboxylic ester hydrolase activity"/>
    <property type="evidence" value="ECO:0007669"/>
    <property type="project" value="UniProtKB-KW"/>
</dbReference>
<evidence type="ECO:0000313" key="8">
    <source>
        <dbReference type="Proteomes" id="UP000274762"/>
    </source>
</evidence>
<evidence type="ECO:0000256" key="1">
    <source>
        <dbReference type="ARBA" id="ARBA00007534"/>
    </source>
</evidence>
<organism evidence="7 8">
    <name type="scientific">Williamsia marianensis</name>
    <dbReference type="NCBI Taxonomy" id="85044"/>
    <lineage>
        <taxon>Bacteria</taxon>
        <taxon>Bacillati</taxon>
        <taxon>Actinomycetota</taxon>
        <taxon>Actinomycetes</taxon>
        <taxon>Mycobacteriales</taxon>
        <taxon>Nocardiaceae</taxon>
        <taxon>Williamsia</taxon>
    </lineage>
</organism>
<keyword evidence="4" id="KW-1015">Disulfide bond</keyword>
<keyword evidence="2" id="KW-0719">Serine esterase</keyword>
<name>A0A495ISX5_WILMA</name>
<evidence type="ECO:0000256" key="6">
    <source>
        <dbReference type="SAM" id="SignalP"/>
    </source>
</evidence>
<evidence type="ECO:0000256" key="3">
    <source>
        <dbReference type="ARBA" id="ARBA00022801"/>
    </source>
</evidence>
<feature type="region of interest" description="Disordered" evidence="5">
    <location>
        <begin position="219"/>
        <end position="249"/>
    </location>
</feature>
<keyword evidence="3" id="KW-0378">Hydrolase</keyword>
<dbReference type="InterPro" id="IPR029058">
    <property type="entry name" value="AB_hydrolase_fold"/>
</dbReference>
<dbReference type="InterPro" id="IPR000675">
    <property type="entry name" value="Cutinase/axe"/>
</dbReference>
<reference evidence="7 8" key="1">
    <citation type="submission" date="2018-10" db="EMBL/GenBank/DDBJ databases">
        <title>Sequencing the genomes of 1000 actinobacteria strains.</title>
        <authorList>
            <person name="Klenk H.-P."/>
        </authorList>
    </citation>
    <scope>NUCLEOTIDE SEQUENCE [LARGE SCALE GENOMIC DNA]</scope>
    <source>
        <strain evidence="7 8">DSM 44343</strain>
    </source>
</reference>
<gene>
    <name evidence="7" type="ORF">DFJ75_5028</name>
</gene>
<comment type="similarity">
    <text evidence="1">Belongs to the cutinase family.</text>
</comment>
<feature type="signal peptide" evidence="6">
    <location>
        <begin position="1"/>
        <end position="19"/>
    </location>
</feature>
<dbReference type="EMBL" id="RBKV01000002">
    <property type="protein sequence ID" value="RKR79885.1"/>
    <property type="molecule type" value="Genomic_DNA"/>
</dbReference>
<feature type="chain" id="PRO_5039274433" evidence="6">
    <location>
        <begin position="20"/>
        <end position="737"/>
    </location>
</feature>
<comment type="caution">
    <text evidence="7">The sequence shown here is derived from an EMBL/GenBank/DDBJ whole genome shotgun (WGS) entry which is preliminary data.</text>
</comment>
<evidence type="ECO:0000256" key="5">
    <source>
        <dbReference type="SAM" id="MobiDB-lite"/>
    </source>
</evidence>
<feature type="region of interest" description="Disordered" evidence="5">
    <location>
        <begin position="372"/>
        <end position="459"/>
    </location>
</feature>
<dbReference type="SMART" id="SM01110">
    <property type="entry name" value="Cutinase"/>
    <property type="match status" value="1"/>
</dbReference>
<feature type="compositionally biased region" description="Low complexity" evidence="5">
    <location>
        <begin position="224"/>
        <end position="249"/>
    </location>
</feature>
<dbReference type="Proteomes" id="UP000274762">
    <property type="component" value="Unassembled WGS sequence"/>
</dbReference>
<feature type="compositionally biased region" description="Low complexity" evidence="5">
    <location>
        <begin position="372"/>
        <end position="411"/>
    </location>
</feature>
<dbReference type="SUPFAM" id="SSF53474">
    <property type="entry name" value="alpha/beta-Hydrolases"/>
    <property type="match status" value="1"/>
</dbReference>
<dbReference type="AlphaFoldDB" id="A0A495ISX5"/>
<evidence type="ECO:0000256" key="2">
    <source>
        <dbReference type="ARBA" id="ARBA00022487"/>
    </source>
</evidence>
<keyword evidence="6" id="KW-0732">Signal</keyword>
<dbReference type="PANTHER" id="PTHR33630:SF9">
    <property type="entry name" value="CUTINASE 4"/>
    <property type="match status" value="1"/>
</dbReference>